<comment type="caution">
    <text evidence="2">The sequence shown here is derived from an EMBL/GenBank/DDBJ whole genome shotgun (WGS) entry which is preliminary data.</text>
</comment>
<dbReference type="PANTHER" id="PTHR42692">
    <property type="entry name" value="NUCLEOTIDE PYROPHOSPHOHYDROLASE"/>
    <property type="match status" value="1"/>
</dbReference>
<reference evidence="2 3" key="1">
    <citation type="journal article" date="2015" name="Nature">
        <title>rRNA introns, odd ribosomes, and small enigmatic genomes across a large radiation of phyla.</title>
        <authorList>
            <person name="Brown C.T."/>
            <person name="Hug L.A."/>
            <person name="Thomas B.C."/>
            <person name="Sharon I."/>
            <person name="Castelle C.J."/>
            <person name="Singh A."/>
            <person name="Wilkins M.J."/>
            <person name="Williams K.H."/>
            <person name="Banfield J.F."/>
        </authorList>
    </citation>
    <scope>NUCLEOTIDE SEQUENCE [LARGE SCALE GENOMIC DNA]</scope>
</reference>
<dbReference type="AlphaFoldDB" id="A0A0G0N8J5"/>
<dbReference type="InterPro" id="IPR047046">
    <property type="entry name" value="YpjD/YvdC"/>
</dbReference>
<dbReference type="PANTHER" id="PTHR42692:SF1">
    <property type="entry name" value="NUCLEOTIDE PYROPHOSPHOHYDROLASE"/>
    <property type="match status" value="1"/>
</dbReference>
<dbReference type="InterPro" id="IPR004518">
    <property type="entry name" value="MazG-like_dom"/>
</dbReference>
<dbReference type="STRING" id="1619013.UT41_C0001G0053"/>
<dbReference type="Pfam" id="PF03819">
    <property type="entry name" value="MazG"/>
    <property type="match status" value="1"/>
</dbReference>
<dbReference type="Proteomes" id="UP000034665">
    <property type="component" value="Unassembled WGS sequence"/>
</dbReference>
<evidence type="ECO:0000313" key="3">
    <source>
        <dbReference type="Proteomes" id="UP000034665"/>
    </source>
</evidence>
<evidence type="ECO:0000259" key="1">
    <source>
        <dbReference type="Pfam" id="PF03819"/>
    </source>
</evidence>
<evidence type="ECO:0000313" key="2">
    <source>
        <dbReference type="EMBL" id="KKR12509.1"/>
    </source>
</evidence>
<protein>
    <submittedName>
        <fullName evidence="2">MazG family protein</fullName>
    </submittedName>
</protein>
<name>A0A0G0N8J5_9BACT</name>
<gene>
    <name evidence="2" type="ORF">UT41_C0001G0053</name>
</gene>
<proteinExistence type="predicted"/>
<dbReference type="EMBL" id="LBWR01000001">
    <property type="protein sequence ID" value="KKR12509.1"/>
    <property type="molecule type" value="Genomic_DNA"/>
</dbReference>
<organism evidence="2 3">
    <name type="scientific">Candidatus Wolfebacteria bacterium GW2011_GWC2_39_22</name>
    <dbReference type="NCBI Taxonomy" id="1619013"/>
    <lineage>
        <taxon>Bacteria</taxon>
        <taxon>Candidatus Wolfeibacteriota</taxon>
    </lineage>
</organism>
<dbReference type="Gene3D" id="1.10.287.1080">
    <property type="entry name" value="MazG-like"/>
    <property type="match status" value="1"/>
</dbReference>
<accession>A0A0G0N8J5</accession>
<feature type="domain" description="NTP pyrophosphohydrolase MazG-like" evidence="1">
    <location>
        <begin position="29"/>
        <end position="86"/>
    </location>
</feature>
<dbReference type="SUPFAM" id="SSF101386">
    <property type="entry name" value="all-alpha NTP pyrophosphatases"/>
    <property type="match status" value="1"/>
</dbReference>
<sequence length="184" mass="20935">MYELLFLFQQKVRVIFLTNGWRYWETFEMVSQLLEEKGEVAREAHFLYGSKKKRKGEKDGDIEEEIGDVLLALACFSNSKGYYLSIAFQKGTSGRCEYMQTDPLILVAELASRVGSFCDEVIGQYEIEGEDGLISNEHIEIRIGNILRTLDHLAERVGCTFEGAMQKNINKTTVTDKGRFPDGV</sequence>